<dbReference type="GO" id="GO:0016020">
    <property type="term" value="C:membrane"/>
    <property type="evidence" value="ECO:0007669"/>
    <property type="project" value="UniProtKB-SubCell"/>
</dbReference>
<keyword evidence="2 5" id="KW-0812">Transmembrane</keyword>
<feature type="transmembrane region" description="Helical" evidence="5">
    <location>
        <begin position="223"/>
        <end position="240"/>
    </location>
</feature>
<name>A0A3P4B4F0_9BURK</name>
<evidence type="ECO:0000256" key="2">
    <source>
        <dbReference type="ARBA" id="ARBA00022692"/>
    </source>
</evidence>
<dbReference type="OrthoDB" id="8576060at2"/>
<dbReference type="Proteomes" id="UP000277294">
    <property type="component" value="Unassembled WGS sequence"/>
</dbReference>
<organism evidence="7 8">
    <name type="scientific">Pigmentiphaga humi</name>
    <dbReference type="NCBI Taxonomy" id="2478468"/>
    <lineage>
        <taxon>Bacteria</taxon>
        <taxon>Pseudomonadati</taxon>
        <taxon>Pseudomonadota</taxon>
        <taxon>Betaproteobacteria</taxon>
        <taxon>Burkholderiales</taxon>
        <taxon>Alcaligenaceae</taxon>
        <taxon>Pigmentiphaga</taxon>
    </lineage>
</organism>
<dbReference type="EMBL" id="UWPJ01000025">
    <property type="protein sequence ID" value="VCU71169.1"/>
    <property type="molecule type" value="Genomic_DNA"/>
</dbReference>
<evidence type="ECO:0000259" key="6">
    <source>
        <dbReference type="Pfam" id="PF04932"/>
    </source>
</evidence>
<feature type="transmembrane region" description="Helical" evidence="5">
    <location>
        <begin position="166"/>
        <end position="188"/>
    </location>
</feature>
<evidence type="ECO:0000313" key="8">
    <source>
        <dbReference type="Proteomes" id="UP000277294"/>
    </source>
</evidence>
<evidence type="ECO:0000256" key="1">
    <source>
        <dbReference type="ARBA" id="ARBA00004141"/>
    </source>
</evidence>
<feature type="transmembrane region" description="Helical" evidence="5">
    <location>
        <begin position="200"/>
        <end position="217"/>
    </location>
</feature>
<dbReference type="PANTHER" id="PTHR37422:SF23">
    <property type="entry name" value="TEICHURONIC ACID BIOSYNTHESIS PROTEIN TUAE"/>
    <property type="match status" value="1"/>
</dbReference>
<feature type="transmembrane region" description="Helical" evidence="5">
    <location>
        <begin position="72"/>
        <end position="93"/>
    </location>
</feature>
<keyword evidence="8" id="KW-1185">Reference proteome</keyword>
<feature type="transmembrane region" description="Helical" evidence="5">
    <location>
        <begin position="247"/>
        <end position="264"/>
    </location>
</feature>
<keyword evidence="7" id="KW-0436">Ligase</keyword>
<evidence type="ECO:0000256" key="4">
    <source>
        <dbReference type="ARBA" id="ARBA00023136"/>
    </source>
</evidence>
<feature type="transmembrane region" description="Helical" evidence="5">
    <location>
        <begin position="137"/>
        <end position="154"/>
    </location>
</feature>
<keyword evidence="4 5" id="KW-0472">Membrane</keyword>
<comment type="subcellular location">
    <subcellularLocation>
        <location evidence="1">Membrane</location>
        <topology evidence="1">Multi-pass membrane protein</topology>
    </subcellularLocation>
</comment>
<proteinExistence type="predicted"/>
<dbReference type="PANTHER" id="PTHR37422">
    <property type="entry name" value="TEICHURONIC ACID BIOSYNTHESIS PROTEIN TUAE"/>
    <property type="match status" value="1"/>
</dbReference>
<feature type="transmembrane region" description="Helical" evidence="5">
    <location>
        <begin position="105"/>
        <end position="125"/>
    </location>
</feature>
<reference evidence="7 8" key="1">
    <citation type="submission" date="2018-10" db="EMBL/GenBank/DDBJ databases">
        <authorList>
            <person name="Criscuolo A."/>
        </authorList>
    </citation>
    <scope>NUCLEOTIDE SEQUENCE [LARGE SCALE GENOMIC DNA]</scope>
    <source>
        <strain evidence="7">DnA1</strain>
    </source>
</reference>
<protein>
    <submittedName>
        <fullName evidence="7">O-Antigen ligase</fullName>
    </submittedName>
</protein>
<dbReference type="InterPro" id="IPR007016">
    <property type="entry name" value="O-antigen_ligase-rel_domated"/>
</dbReference>
<dbReference type="AlphaFoldDB" id="A0A3P4B4F0"/>
<feature type="domain" description="O-antigen ligase-related" evidence="6">
    <location>
        <begin position="209"/>
        <end position="359"/>
    </location>
</feature>
<dbReference type="Pfam" id="PF04932">
    <property type="entry name" value="Wzy_C"/>
    <property type="match status" value="1"/>
</dbReference>
<accession>A0A3P4B4F0</accession>
<dbReference type="GO" id="GO:0016874">
    <property type="term" value="F:ligase activity"/>
    <property type="evidence" value="ECO:0007669"/>
    <property type="project" value="UniProtKB-KW"/>
</dbReference>
<evidence type="ECO:0000313" key="7">
    <source>
        <dbReference type="EMBL" id="VCU71169.1"/>
    </source>
</evidence>
<dbReference type="RefSeq" id="WP_124080631.1">
    <property type="nucleotide sequence ID" value="NZ_UWPJ01000025.1"/>
</dbReference>
<feature type="transmembrane region" description="Helical" evidence="5">
    <location>
        <begin position="345"/>
        <end position="372"/>
    </location>
</feature>
<evidence type="ECO:0000256" key="3">
    <source>
        <dbReference type="ARBA" id="ARBA00022989"/>
    </source>
</evidence>
<gene>
    <name evidence="7" type="ORF">PIGHUM_03250</name>
</gene>
<evidence type="ECO:0000256" key="5">
    <source>
        <dbReference type="SAM" id="Phobius"/>
    </source>
</evidence>
<feature type="transmembrane region" description="Helical" evidence="5">
    <location>
        <begin position="407"/>
        <end position="427"/>
    </location>
</feature>
<keyword evidence="3 5" id="KW-1133">Transmembrane helix</keyword>
<feature type="transmembrane region" description="Helical" evidence="5">
    <location>
        <begin position="384"/>
        <end position="401"/>
    </location>
</feature>
<dbReference type="InterPro" id="IPR051533">
    <property type="entry name" value="WaaL-like"/>
</dbReference>
<feature type="transmembrane region" description="Helical" evidence="5">
    <location>
        <begin position="42"/>
        <end position="60"/>
    </location>
</feature>
<sequence>MTRIALDTSPHLLPSALLWLAACAAALQPALALWVRGSANALMFLLVLLAIAATAWRGRLPPASRFGATVRQWWLLCAALALPFVAACLSTLAAGMRTPQVLQQLSVLDTPLRLALFAPVLWLLLQVPARWLRQFQWGCVAGALAAALILHRQIGLSEDGRPTQILFSNLLPFTNIALLLGLLSLLSIGWSRRAALAGKLAIALKLLGAAAGFYVSYASGARGSWVALMAVVPVLVCLAPVRLGAKVLAAVLLAGALAAVYYSSERVQQRIDEVRTEIVDYQAGRGLDSSVGNRLQLWGAAWRAFESHPLLGVSRQGYAAAMKEAAQAGVITQEASGFRHSHNEFMYNLATLGALGGLGMLAVYLAPAWVFLRAARRGTRAQRVAAAMGLVLAVGFLASGLTEVMFAMSLVAAFYGVMTALLVALAVRPEQPRSPA</sequence>
<dbReference type="PROSITE" id="PS51257">
    <property type="entry name" value="PROKAR_LIPOPROTEIN"/>
    <property type="match status" value="1"/>
</dbReference>